<evidence type="ECO:0000256" key="4">
    <source>
        <dbReference type="ARBA" id="ARBA00022840"/>
    </source>
</evidence>
<organism evidence="7 8">
    <name type="scientific">Methanobrevibacter filiformis</name>
    <dbReference type="NCBI Taxonomy" id="55758"/>
    <lineage>
        <taxon>Archaea</taxon>
        <taxon>Methanobacteriati</taxon>
        <taxon>Methanobacteriota</taxon>
        <taxon>Methanomada group</taxon>
        <taxon>Methanobacteria</taxon>
        <taxon>Methanobacteriales</taxon>
        <taxon>Methanobacteriaceae</taxon>
        <taxon>Methanobrevibacter</taxon>
    </lineage>
</organism>
<dbReference type="PATRIC" id="fig|55758.3.peg.1951"/>
<dbReference type="GO" id="GO:0005524">
    <property type="term" value="F:ATP binding"/>
    <property type="evidence" value="ECO:0007669"/>
    <property type="project" value="UniProtKB-UniRule"/>
</dbReference>
<comment type="catalytic activity">
    <reaction evidence="5">
        <text>(2R)-2-phosphoglycerate + ATP = (2R)-2,3-bisphosphoglycerate + ADP + H(+)</text>
        <dbReference type="Rhea" id="RHEA:42408"/>
        <dbReference type="ChEBI" id="CHEBI:15378"/>
        <dbReference type="ChEBI" id="CHEBI:30616"/>
        <dbReference type="ChEBI" id="CHEBI:58248"/>
        <dbReference type="ChEBI" id="CHEBI:58289"/>
        <dbReference type="ChEBI" id="CHEBI:456216"/>
        <dbReference type="EC" id="2.7.2.16"/>
    </reaction>
</comment>
<dbReference type="AlphaFoldDB" id="A0A165ZD79"/>
<dbReference type="NCBIfam" id="NF003259">
    <property type="entry name" value="PRK04220.1"/>
    <property type="match status" value="1"/>
</dbReference>
<evidence type="ECO:0000256" key="2">
    <source>
        <dbReference type="ARBA" id="ARBA00022741"/>
    </source>
</evidence>
<feature type="domain" description="ATP-cone" evidence="6">
    <location>
        <begin position="8"/>
        <end position="97"/>
    </location>
</feature>
<dbReference type="HAMAP" id="MF_00769">
    <property type="entry name" value="2PGK"/>
    <property type="match status" value="1"/>
</dbReference>
<dbReference type="EMBL" id="LWMT01000273">
    <property type="protein sequence ID" value="KZX10562.1"/>
    <property type="molecule type" value="Genomic_DNA"/>
</dbReference>
<dbReference type="PROSITE" id="PS51161">
    <property type="entry name" value="ATP_CONE"/>
    <property type="match status" value="1"/>
</dbReference>
<evidence type="ECO:0000313" key="8">
    <source>
        <dbReference type="Proteomes" id="UP000077066"/>
    </source>
</evidence>
<proteinExistence type="inferred from homology"/>
<evidence type="ECO:0000256" key="5">
    <source>
        <dbReference type="HAMAP-Rule" id="MF_00769"/>
    </source>
</evidence>
<dbReference type="Gene3D" id="3.40.50.300">
    <property type="entry name" value="P-loop containing nucleotide triphosphate hydrolases"/>
    <property type="match status" value="1"/>
</dbReference>
<sequence length="316" mass="35824">MICGDGFIVMIQGNVGGKRYVEHFSKGVLSRSLTRAEMGPDEAYVFASHIQSKLEKQDIDLITIEELVEIIINDLRLEYPLIAEKYMSWRTIKSNSDPLIILIGGASGVGTSSIAFEIANRLGIKNMVSTDMIREVMRKILSKELIPVIHQSSFLAHNGLRVPPPSGFDKVLYGFRKQVDTVSVGIDAVIERAIKEGMSMVIEGVHAVPGFIKKELLKKDNVMMYVLNLSDENDHKGRFYSRCGRTWARRPLQIYLDNFESIRKTQDYFMSQAEKFNVPLIENRNVATTIDYIIKDISETYGGFNAKKYKSERIND</sequence>
<dbReference type="EC" id="2.7.2.16" evidence="5"/>
<dbReference type="SUPFAM" id="SSF52540">
    <property type="entry name" value="P-loop containing nucleoside triphosphate hydrolases"/>
    <property type="match status" value="1"/>
</dbReference>
<dbReference type="GO" id="GO:0016774">
    <property type="term" value="F:phosphotransferase activity, carboxyl group as acceptor"/>
    <property type="evidence" value="ECO:0007669"/>
    <property type="project" value="UniProtKB-UniRule"/>
</dbReference>
<dbReference type="InterPro" id="IPR020872">
    <property type="entry name" value="2PKG"/>
</dbReference>
<gene>
    <name evidence="5" type="primary">pgk2</name>
    <name evidence="7" type="ORF">MBFIL_17360</name>
</gene>
<keyword evidence="3 5" id="KW-0418">Kinase</keyword>
<dbReference type="InterPro" id="IPR027417">
    <property type="entry name" value="P-loop_NTPase"/>
</dbReference>
<dbReference type="InterPro" id="IPR005144">
    <property type="entry name" value="ATP-cone_dom"/>
</dbReference>
<keyword evidence="2 5" id="KW-0547">Nucleotide-binding</keyword>
<accession>A0A165ZD79</accession>
<keyword evidence="8" id="KW-1185">Reference proteome</keyword>
<keyword evidence="1 5" id="KW-0808">Transferase</keyword>
<comment type="cofactor">
    <cofactor evidence="5">
        <name>a divalent metal cation</name>
        <dbReference type="ChEBI" id="CHEBI:60240"/>
    </cofactor>
</comment>
<protein>
    <recommendedName>
        <fullName evidence="5">2-phosphoglycerate kinase</fullName>
        <shortName evidence="5">2PGK</shortName>
        <ecNumber evidence="5">2.7.2.16</ecNumber>
    </recommendedName>
</protein>
<evidence type="ECO:0000256" key="1">
    <source>
        <dbReference type="ARBA" id="ARBA00022679"/>
    </source>
</evidence>
<dbReference type="Proteomes" id="UP000077066">
    <property type="component" value="Unassembled WGS sequence"/>
</dbReference>
<dbReference type="PANTHER" id="PTHR33477">
    <property type="entry name" value="P-LOOP NTPASE DOMAIN-CONTAINING PROTEIN LPA1 HOMOLOG 1"/>
    <property type="match status" value="1"/>
</dbReference>
<comment type="caution">
    <text evidence="7">The sequence shown here is derived from an EMBL/GenBank/DDBJ whole genome shotgun (WGS) entry which is preliminary data.</text>
</comment>
<evidence type="ECO:0000259" key="6">
    <source>
        <dbReference type="PROSITE" id="PS51161"/>
    </source>
</evidence>
<dbReference type="STRING" id="55758.MBFIL_17360"/>
<comment type="function">
    <text evidence="5">Catalyzes the phosphorylation of 2-phosphoglycerate to 2,3-diphosphoglycerate. Involved in the biosynthesis of cyclic 2,3-bisphosphoglycerate, a thermoprotectant.</text>
</comment>
<comment type="pathway">
    <text evidence="5">Thermoadapter biosynthesis; cyclic 2,3-diphosphoglycerate biosynthesis; cyclic 2,3-diphosphoglycerate from 2-phospho-D-glycerate: step 1/2.</text>
</comment>
<reference evidence="7 8" key="1">
    <citation type="submission" date="2016-04" db="EMBL/GenBank/DDBJ databases">
        <title>Genome sequence of Methanobrevibacter filiformis DSM 11501.</title>
        <authorList>
            <person name="Poehlein A."/>
            <person name="Seedorf H."/>
            <person name="Daniel R."/>
        </authorList>
    </citation>
    <scope>NUCLEOTIDE SEQUENCE [LARGE SCALE GENOMIC DNA]</scope>
    <source>
        <strain evidence="7 8">DSM 11501</strain>
    </source>
</reference>
<dbReference type="GO" id="GO:0016301">
    <property type="term" value="F:kinase activity"/>
    <property type="evidence" value="ECO:0007669"/>
    <property type="project" value="UniProtKB-KW"/>
</dbReference>
<dbReference type="Pfam" id="PF03477">
    <property type="entry name" value="ATP-cone"/>
    <property type="match status" value="1"/>
</dbReference>
<dbReference type="UniPathway" id="UPA00551">
    <property type="reaction ID" value="UER00609"/>
</dbReference>
<evidence type="ECO:0000256" key="3">
    <source>
        <dbReference type="ARBA" id="ARBA00022777"/>
    </source>
</evidence>
<comment type="similarity">
    <text evidence="5">Belongs to the 2-phosphoglycerate kinase family.</text>
</comment>
<evidence type="ECO:0000313" key="7">
    <source>
        <dbReference type="EMBL" id="KZX10562.1"/>
    </source>
</evidence>
<name>A0A165ZD79_9EURY</name>
<keyword evidence="4 5" id="KW-0067">ATP-binding</keyword>
<dbReference type="PANTHER" id="PTHR33477:SF3">
    <property type="entry name" value="P-LOOP NTPASE DOMAIN-CONTAINING PROTEIN LPA1 HOMOLOG 1"/>
    <property type="match status" value="1"/>
</dbReference>